<reference evidence="7" key="1">
    <citation type="journal article" date="2024" name="FEMS Microbiol. Lett.">
        <title>Genomic insights into Spiroplasma endosymbionts that induce male-killing and protective phenotypes in the pea aphid.</title>
        <authorList>
            <person name="Arai H."/>
            <person name="Legeai F."/>
            <person name="Kageyama D."/>
            <person name="Sugio A."/>
            <person name="Simon J.C."/>
        </authorList>
    </citation>
    <scope>NUCLEOTIDE SEQUENCE [LARGE SCALE GENOMIC DNA]</scope>
    <source>
        <strain evidence="7">sAp269</strain>
    </source>
</reference>
<protein>
    <submittedName>
        <fullName evidence="6">Amino acid permease</fullName>
    </submittedName>
</protein>
<feature type="transmembrane region" description="Helical" evidence="5">
    <location>
        <begin position="271"/>
        <end position="294"/>
    </location>
</feature>
<feature type="transmembrane region" description="Helical" evidence="5">
    <location>
        <begin position="111"/>
        <end position="131"/>
    </location>
</feature>
<feature type="transmembrane region" description="Helical" evidence="5">
    <location>
        <begin position="217"/>
        <end position="241"/>
    </location>
</feature>
<keyword evidence="7" id="KW-1185">Reference proteome</keyword>
<feature type="transmembrane region" description="Helical" evidence="5">
    <location>
        <begin position="415"/>
        <end position="437"/>
    </location>
</feature>
<evidence type="ECO:0000256" key="1">
    <source>
        <dbReference type="ARBA" id="ARBA00004141"/>
    </source>
</evidence>
<dbReference type="PANTHER" id="PTHR11785:SF512">
    <property type="entry name" value="SOBREMESA, ISOFORM B"/>
    <property type="match status" value="1"/>
</dbReference>
<evidence type="ECO:0000256" key="3">
    <source>
        <dbReference type="ARBA" id="ARBA00022989"/>
    </source>
</evidence>
<feature type="transmembrane region" description="Helical" evidence="5">
    <location>
        <begin position="381"/>
        <end position="409"/>
    </location>
</feature>
<dbReference type="PANTHER" id="PTHR11785">
    <property type="entry name" value="AMINO ACID TRANSPORTER"/>
    <property type="match status" value="1"/>
</dbReference>
<keyword evidence="4 5" id="KW-0472">Membrane</keyword>
<proteinExistence type="predicted"/>
<dbReference type="Proteomes" id="UP001473424">
    <property type="component" value="Chromosome"/>
</dbReference>
<evidence type="ECO:0000256" key="5">
    <source>
        <dbReference type="SAM" id="Phobius"/>
    </source>
</evidence>
<sequence length="459" mass="52217">MMAISATVGSSVLISFGQVAFQSGFNPILMICAWILGGILILPEMLLLAETAISFPGNGSAYYWLKKANWMACSFWLGWILVLMVSATALASATLALGNIIGTLAHITNQWLIKLFGILILFALAIVQIFIKNSSGKTQIIFTILKGLPITFVLFIAMIYGNTDSFNSEIVQKDLSKIFLATYVLLPATTMTLFAYSGIEAITYVTEEVENPRKNVLWTLIVATGLIIFLYLILLIALLTINEPFSWLDKNDGFSNVWYYAIINNPNIPHVLAYIFSGLAILLFVGSLNAFLLYQSRLIFKMSEEKDLFKFFQKTTKRTNMPWAAMLLLIFAALIYILWNQLYELTNYFIIAISFLKLIVNSVIIFLRRKHPDYQKIFNNFWFYFFIIIGYLGAIIAIVGTFLAMYYYGTQNNNMWALWNSLILIAVMLAGYPVYYIKNYVVKIVNNFKNQKKIINHKK</sequence>
<dbReference type="InterPro" id="IPR050598">
    <property type="entry name" value="AminoAcid_Transporter"/>
</dbReference>
<dbReference type="PIRSF" id="PIRSF006060">
    <property type="entry name" value="AA_transporter"/>
    <property type="match status" value="1"/>
</dbReference>
<feature type="transmembrane region" description="Helical" evidence="5">
    <location>
        <begin position="27"/>
        <end position="49"/>
    </location>
</feature>
<evidence type="ECO:0000256" key="4">
    <source>
        <dbReference type="ARBA" id="ARBA00023136"/>
    </source>
</evidence>
<name>A0ABN7BRZ0_9MOLU</name>
<dbReference type="Pfam" id="PF13520">
    <property type="entry name" value="AA_permease_2"/>
    <property type="match status" value="1"/>
</dbReference>
<keyword evidence="2 5" id="KW-0812">Transmembrane</keyword>
<feature type="transmembrane region" description="Helical" evidence="5">
    <location>
        <begin position="70"/>
        <end position="91"/>
    </location>
</feature>
<feature type="transmembrane region" description="Helical" evidence="5">
    <location>
        <begin position="345"/>
        <end position="369"/>
    </location>
</feature>
<dbReference type="EMBL" id="AP028955">
    <property type="protein sequence ID" value="BET37619.1"/>
    <property type="molecule type" value="Genomic_DNA"/>
</dbReference>
<feature type="transmembrane region" description="Helical" evidence="5">
    <location>
        <begin position="180"/>
        <end position="205"/>
    </location>
</feature>
<comment type="subcellular location">
    <subcellularLocation>
        <location evidence="1">Membrane</location>
        <topology evidence="1">Multi-pass membrane protein</topology>
    </subcellularLocation>
</comment>
<keyword evidence="3 5" id="KW-1133">Transmembrane helix</keyword>
<evidence type="ECO:0000313" key="7">
    <source>
        <dbReference type="Proteomes" id="UP001473424"/>
    </source>
</evidence>
<evidence type="ECO:0000256" key="2">
    <source>
        <dbReference type="ARBA" id="ARBA00022692"/>
    </source>
</evidence>
<evidence type="ECO:0000313" key="6">
    <source>
        <dbReference type="EMBL" id="BET37619.1"/>
    </source>
</evidence>
<accession>A0ABN7BRZ0</accession>
<gene>
    <name evidence="6" type="ORF">SAP269_02080</name>
</gene>
<organism evidence="6 7">
    <name type="scientific">Spiroplasma ixodetis</name>
    <dbReference type="NCBI Taxonomy" id="2141"/>
    <lineage>
        <taxon>Bacteria</taxon>
        <taxon>Bacillati</taxon>
        <taxon>Mycoplasmatota</taxon>
        <taxon>Mollicutes</taxon>
        <taxon>Entomoplasmatales</taxon>
        <taxon>Spiroplasmataceae</taxon>
        <taxon>Spiroplasma</taxon>
    </lineage>
</organism>
<feature type="transmembrane region" description="Helical" evidence="5">
    <location>
        <begin position="320"/>
        <end position="339"/>
    </location>
</feature>
<dbReference type="InterPro" id="IPR002293">
    <property type="entry name" value="AA/rel_permease1"/>
</dbReference>
<dbReference type="Gene3D" id="1.20.1740.10">
    <property type="entry name" value="Amino acid/polyamine transporter I"/>
    <property type="match status" value="1"/>
</dbReference>
<feature type="transmembrane region" description="Helical" evidence="5">
    <location>
        <begin position="140"/>
        <end position="160"/>
    </location>
</feature>